<keyword evidence="2" id="KW-0378">Hydrolase</keyword>
<comment type="catalytic activity">
    <reaction evidence="2">
        <text>9-ribosyl-trans-zeatin 5'-phosphate + H2O = trans-zeatin + D-ribose 5-phosphate</text>
        <dbReference type="Rhea" id="RHEA:48564"/>
        <dbReference type="ChEBI" id="CHEBI:15377"/>
        <dbReference type="ChEBI" id="CHEBI:16522"/>
        <dbReference type="ChEBI" id="CHEBI:78346"/>
        <dbReference type="ChEBI" id="CHEBI:87947"/>
        <dbReference type="EC" id="3.2.2.n1"/>
    </reaction>
</comment>
<evidence type="ECO:0000256" key="1">
    <source>
        <dbReference type="ARBA" id="ARBA00006763"/>
    </source>
</evidence>
<dbReference type="EMBL" id="AP012057">
    <property type="protein sequence ID" value="BAN01729.1"/>
    <property type="molecule type" value="Genomic_DNA"/>
</dbReference>
<dbReference type="EC" id="3.2.2.n1" evidence="2"/>
<evidence type="ECO:0000313" key="3">
    <source>
        <dbReference type="EMBL" id="BAN01729.1"/>
    </source>
</evidence>
<dbReference type="Proteomes" id="UP000011863">
    <property type="component" value="Chromosome"/>
</dbReference>
<evidence type="ECO:0000256" key="2">
    <source>
        <dbReference type="RuleBase" id="RU363015"/>
    </source>
</evidence>
<gene>
    <name evidence="3" type="ORF">YM304_14150</name>
</gene>
<dbReference type="RefSeq" id="WP_015440976.1">
    <property type="nucleotide sequence ID" value="NC_020520.1"/>
</dbReference>
<dbReference type="Gene3D" id="3.40.50.450">
    <property type="match status" value="1"/>
</dbReference>
<keyword evidence="4" id="KW-1185">Reference proteome</keyword>
<dbReference type="SUPFAM" id="SSF102405">
    <property type="entry name" value="MCP/YpsA-like"/>
    <property type="match status" value="1"/>
</dbReference>
<dbReference type="InterPro" id="IPR005269">
    <property type="entry name" value="LOG"/>
</dbReference>
<proteinExistence type="inferred from homology"/>
<protein>
    <recommendedName>
        <fullName evidence="2">Cytokinin riboside 5'-monophosphate phosphoribohydrolase</fullName>
        <ecNumber evidence="2">3.2.2.n1</ecNumber>
    </recommendedName>
</protein>
<reference evidence="3 4" key="1">
    <citation type="journal article" date="2013" name="Int. J. Syst. Evol. Microbiol.">
        <title>Ilumatobacter nonamiense sp. nov. and Ilumatobacter coccineum sp. nov., isolated from seashore sand.</title>
        <authorList>
            <person name="Matsumoto A."/>
            <person name="Kasai H."/>
            <person name="Matsuo Y."/>
            <person name="Shizuri Y."/>
            <person name="Ichikawa N."/>
            <person name="Fujita N."/>
            <person name="Omura S."/>
            <person name="Takahashi Y."/>
        </authorList>
    </citation>
    <scope>NUCLEOTIDE SEQUENCE [LARGE SCALE GENOMIC DNA]</scope>
    <source>
        <strain evidence="4">NBRC 103263 / KCTC 29153 / YM16-304</strain>
    </source>
</reference>
<comment type="similarity">
    <text evidence="1 2">Belongs to the LOG family.</text>
</comment>
<dbReference type="GO" id="GO:0016799">
    <property type="term" value="F:hydrolase activity, hydrolyzing N-glycosyl compounds"/>
    <property type="evidence" value="ECO:0007669"/>
    <property type="project" value="TreeGrafter"/>
</dbReference>
<comment type="catalytic activity">
    <reaction evidence="2">
        <text>N(6)-(dimethylallyl)adenosine 5'-phosphate + H2O = N(6)-dimethylallyladenine + D-ribose 5-phosphate</text>
        <dbReference type="Rhea" id="RHEA:48560"/>
        <dbReference type="ChEBI" id="CHEBI:15377"/>
        <dbReference type="ChEBI" id="CHEBI:17660"/>
        <dbReference type="ChEBI" id="CHEBI:57526"/>
        <dbReference type="ChEBI" id="CHEBI:78346"/>
        <dbReference type="EC" id="3.2.2.n1"/>
    </reaction>
</comment>
<organism evidence="3 4">
    <name type="scientific">Ilumatobacter coccineus (strain NBRC 103263 / KCTC 29153 / YM16-304)</name>
    <dbReference type="NCBI Taxonomy" id="1313172"/>
    <lineage>
        <taxon>Bacteria</taxon>
        <taxon>Bacillati</taxon>
        <taxon>Actinomycetota</taxon>
        <taxon>Acidimicrobiia</taxon>
        <taxon>Acidimicrobiales</taxon>
        <taxon>Ilumatobacteraceae</taxon>
        <taxon>Ilumatobacter</taxon>
    </lineage>
</organism>
<dbReference type="GO" id="GO:0009691">
    <property type="term" value="P:cytokinin biosynthetic process"/>
    <property type="evidence" value="ECO:0007669"/>
    <property type="project" value="UniProtKB-UniRule"/>
</dbReference>
<dbReference type="OrthoDB" id="9801098at2"/>
<dbReference type="PANTHER" id="PTHR31223:SF70">
    <property type="entry name" value="LOG FAMILY PROTEIN YJL055W"/>
    <property type="match status" value="1"/>
</dbReference>
<dbReference type="AlphaFoldDB" id="A0A6C7E942"/>
<dbReference type="NCBIfam" id="TIGR00730">
    <property type="entry name" value="Rossman fold protein, TIGR00730 family"/>
    <property type="match status" value="1"/>
</dbReference>
<dbReference type="Pfam" id="PF03641">
    <property type="entry name" value="Lysine_decarbox"/>
    <property type="match status" value="1"/>
</dbReference>
<dbReference type="InterPro" id="IPR031100">
    <property type="entry name" value="LOG_fam"/>
</dbReference>
<accession>A0A6C7E942</accession>
<dbReference type="KEGG" id="aym:YM304_14150"/>
<sequence>MANITVFCGSSSGGDGAFRQMAERLGTEIANARHRLVYGGGHVGLMGAVADGVLSAGGEVTGVITEQLKSLEVAHSTLSLLEVEATMHTRKARMAELADGVIVLPGGFGTLDETFEILTWNQLGIVSLPVVFLDVDGYFESLFDFVGRVVDAGFMKPEHGGLAQRTVDPAAAVALATSPPTAYSPKWVD</sequence>
<keyword evidence="2" id="KW-0203">Cytokinin biosynthesis</keyword>
<dbReference type="GO" id="GO:0005829">
    <property type="term" value="C:cytosol"/>
    <property type="evidence" value="ECO:0007669"/>
    <property type="project" value="TreeGrafter"/>
</dbReference>
<name>A0A6C7E942_ILUCY</name>
<evidence type="ECO:0000313" key="4">
    <source>
        <dbReference type="Proteomes" id="UP000011863"/>
    </source>
</evidence>
<dbReference type="PANTHER" id="PTHR31223">
    <property type="entry name" value="LOG FAMILY PROTEIN YJL055W"/>
    <property type="match status" value="1"/>
</dbReference>